<dbReference type="PANTHER" id="PTHR13628:SF1">
    <property type="entry name" value="TRANSMEMBRANE PROTEIN 267"/>
    <property type="match status" value="1"/>
</dbReference>
<dbReference type="RefSeq" id="XP_030763914.1">
    <property type="nucleotide sequence ID" value="XM_030908054.1"/>
</dbReference>
<evidence type="ECO:0000256" key="5">
    <source>
        <dbReference type="ARBA" id="ARBA00023136"/>
    </source>
</evidence>
<evidence type="ECO:0000313" key="7">
    <source>
        <dbReference type="Proteomes" id="UP000504635"/>
    </source>
</evidence>
<dbReference type="InParanoid" id="A0A6J2YL82"/>
<feature type="transmembrane region" description="Helical" evidence="6">
    <location>
        <begin position="173"/>
        <end position="191"/>
    </location>
</feature>
<proteinExistence type="predicted"/>
<dbReference type="OrthoDB" id="10014558at2759"/>
<feature type="transmembrane region" description="Helical" evidence="6">
    <location>
        <begin position="40"/>
        <end position="60"/>
    </location>
</feature>
<dbReference type="PANTHER" id="PTHR13628">
    <property type="entry name" value="TRANSMEMBRANE PROTEIN 267"/>
    <property type="match status" value="1"/>
</dbReference>
<dbReference type="InterPro" id="IPR026572">
    <property type="entry name" value="TMEM267"/>
</dbReference>
<evidence type="ECO:0000313" key="8">
    <source>
        <dbReference type="RefSeq" id="XP_030763914.1"/>
    </source>
</evidence>
<dbReference type="Proteomes" id="UP000504635">
    <property type="component" value="Unplaced"/>
</dbReference>
<name>A0A6J2YL82_SITOR</name>
<evidence type="ECO:0000256" key="3">
    <source>
        <dbReference type="ARBA" id="ARBA00022692"/>
    </source>
</evidence>
<organism evidence="7 8">
    <name type="scientific">Sitophilus oryzae</name>
    <name type="common">Rice weevil</name>
    <name type="synonym">Curculio oryzae</name>
    <dbReference type="NCBI Taxonomy" id="7048"/>
    <lineage>
        <taxon>Eukaryota</taxon>
        <taxon>Metazoa</taxon>
        <taxon>Ecdysozoa</taxon>
        <taxon>Arthropoda</taxon>
        <taxon>Hexapoda</taxon>
        <taxon>Insecta</taxon>
        <taxon>Pterygota</taxon>
        <taxon>Neoptera</taxon>
        <taxon>Endopterygota</taxon>
        <taxon>Coleoptera</taxon>
        <taxon>Polyphaga</taxon>
        <taxon>Cucujiformia</taxon>
        <taxon>Curculionidae</taxon>
        <taxon>Dryophthorinae</taxon>
        <taxon>Sitophilus</taxon>
    </lineage>
</organism>
<feature type="transmembrane region" description="Helical" evidence="6">
    <location>
        <begin position="110"/>
        <end position="131"/>
    </location>
</feature>
<gene>
    <name evidence="8" type="primary">LOC115888350</name>
</gene>
<evidence type="ECO:0000256" key="4">
    <source>
        <dbReference type="ARBA" id="ARBA00022989"/>
    </source>
</evidence>
<keyword evidence="5 6" id="KW-0472">Membrane</keyword>
<accession>A0A6J2YL82</accession>
<keyword evidence="3 6" id="KW-0812">Transmembrane</keyword>
<comment type="subcellular location">
    <subcellularLocation>
        <location evidence="1">Membrane</location>
        <topology evidence="1">Multi-pass membrane protein</topology>
    </subcellularLocation>
</comment>
<evidence type="ECO:0000256" key="6">
    <source>
        <dbReference type="SAM" id="Phobius"/>
    </source>
</evidence>
<dbReference type="AlphaFoldDB" id="A0A6J2YL82"/>
<protein>
    <recommendedName>
        <fullName evidence="2">Transmembrane protein 267</fullName>
    </recommendedName>
</protein>
<evidence type="ECO:0000256" key="2">
    <source>
        <dbReference type="ARBA" id="ARBA00013977"/>
    </source>
</evidence>
<sequence length="208" mass="23942">MYFWKAIFGLNIYLTCTLSFTAVIGDYLTLNFSDSPIVKAALDNGTHFIIGGFSWFIFYLNSDKIDCSLRQIVAEIFLCALMSSLIDLDHFIAAKSFFLKDAIRLQKRPFLHCSTIPIVGLLSLLPMSYVFQVNALKRLTLIFITAFVSHHVRDATRRGFWFYPFGTTAPIPYLFYIFLTCLIPFIVLLIHKNVKISTESKYHRIEIL</sequence>
<dbReference type="KEGG" id="soy:115888350"/>
<reference evidence="8" key="1">
    <citation type="submission" date="2025-08" db="UniProtKB">
        <authorList>
            <consortium name="RefSeq"/>
        </authorList>
    </citation>
    <scope>IDENTIFICATION</scope>
    <source>
        <tissue evidence="8">Gonads</tissue>
    </source>
</reference>
<keyword evidence="4 6" id="KW-1133">Transmembrane helix</keyword>
<dbReference type="GeneID" id="115888350"/>
<keyword evidence="7" id="KW-1185">Reference proteome</keyword>
<dbReference type="FunCoup" id="A0A6J2YL82">
    <property type="interactions" value="475"/>
</dbReference>
<feature type="transmembrane region" description="Helical" evidence="6">
    <location>
        <begin position="6"/>
        <end position="28"/>
    </location>
</feature>
<evidence type="ECO:0000256" key="1">
    <source>
        <dbReference type="ARBA" id="ARBA00004141"/>
    </source>
</evidence>
<dbReference type="GO" id="GO:0016020">
    <property type="term" value="C:membrane"/>
    <property type="evidence" value="ECO:0007669"/>
    <property type="project" value="UniProtKB-SubCell"/>
</dbReference>